<proteinExistence type="predicted"/>
<accession>A0A174VW18</accession>
<protein>
    <submittedName>
        <fullName evidence="1">Uncharacterized protein</fullName>
    </submittedName>
</protein>
<reference evidence="1 2" key="1">
    <citation type="submission" date="2015-09" db="EMBL/GenBank/DDBJ databases">
        <authorList>
            <consortium name="Pathogen Informatics"/>
        </authorList>
    </citation>
    <scope>NUCLEOTIDE SEQUENCE [LARGE SCALE GENOMIC DNA]</scope>
    <source>
        <strain evidence="1 2">2789STDY5834898</strain>
    </source>
</reference>
<name>A0A174VW18_BACUN</name>
<gene>
    <name evidence="1" type="ORF">ERS852510_04258</name>
</gene>
<sequence>MDRANTPINSLLEQAACIIGRCKEVAGETEPTEGYKGRQTEELIKFANDNGLWIDLSHLNITYMDRGGENDTKKPQTLSASLELSFII</sequence>
<organism evidence="1 2">
    <name type="scientific">Bacteroides uniformis</name>
    <dbReference type="NCBI Taxonomy" id="820"/>
    <lineage>
        <taxon>Bacteria</taxon>
        <taxon>Pseudomonadati</taxon>
        <taxon>Bacteroidota</taxon>
        <taxon>Bacteroidia</taxon>
        <taxon>Bacteroidales</taxon>
        <taxon>Bacteroidaceae</taxon>
        <taxon>Bacteroides</taxon>
    </lineage>
</organism>
<dbReference type="Proteomes" id="UP000095766">
    <property type="component" value="Unassembled WGS sequence"/>
</dbReference>
<dbReference type="EMBL" id="CZAO01000061">
    <property type="protein sequence ID" value="CUQ39094.1"/>
    <property type="molecule type" value="Genomic_DNA"/>
</dbReference>
<evidence type="ECO:0000313" key="2">
    <source>
        <dbReference type="Proteomes" id="UP000095766"/>
    </source>
</evidence>
<dbReference type="AlphaFoldDB" id="A0A174VW18"/>
<evidence type="ECO:0000313" key="1">
    <source>
        <dbReference type="EMBL" id="CUQ39094.1"/>
    </source>
</evidence>